<dbReference type="Pfam" id="PF01734">
    <property type="entry name" value="Patatin"/>
    <property type="match status" value="1"/>
</dbReference>
<keyword evidence="1" id="KW-0443">Lipid metabolism</keyword>
<feature type="domain" description="PNPLA" evidence="2">
    <location>
        <begin position="5"/>
        <end position="227"/>
    </location>
</feature>
<dbReference type="AlphaFoldDB" id="A0A939ECV9"/>
<evidence type="ECO:0000313" key="3">
    <source>
        <dbReference type="EMBL" id="MBN9670877.1"/>
    </source>
</evidence>
<dbReference type="InterPro" id="IPR016035">
    <property type="entry name" value="Acyl_Trfase/lysoPLipase"/>
</dbReference>
<dbReference type="SUPFAM" id="SSF52151">
    <property type="entry name" value="FabD/lysophospholipase-like"/>
    <property type="match status" value="1"/>
</dbReference>
<dbReference type="RefSeq" id="WP_207140445.1">
    <property type="nucleotide sequence ID" value="NZ_JAEKJZ010000001.1"/>
</dbReference>
<dbReference type="InterPro" id="IPR002641">
    <property type="entry name" value="PNPLA_dom"/>
</dbReference>
<organism evidence="3 4">
    <name type="scientific">Roseibium aggregatum</name>
    <dbReference type="NCBI Taxonomy" id="187304"/>
    <lineage>
        <taxon>Bacteria</taxon>
        <taxon>Pseudomonadati</taxon>
        <taxon>Pseudomonadota</taxon>
        <taxon>Alphaproteobacteria</taxon>
        <taxon>Hyphomicrobiales</taxon>
        <taxon>Stappiaceae</taxon>
        <taxon>Roseibium</taxon>
    </lineage>
</organism>
<sequence>MPIGLVLGGGAPNLPLMSGALLALDEAGLEYKVISTTGAGMLAGLLYASPQKSRPDDDLIAARRDALFQTQFLGINDLIYKVMPINYKIFQKPGPAAELLAPVFNAWFLRPFENETPAQQFLRDWTALVAATLMPSNLTPFSKGLCQAPSWIEAIVDFEQLVENLGDTLFRLTAYSVEDRKEITFNRNEITIDHTKAALAMPLIYEPFKLKLPDADKPKTFLEGSAFNPLEFNPGDVMVENDIDTIVFMDVLGYRELIDEPRDLTDAWVQSIIAPLTRLAENSLTEFKNRREIHAHELFLREMQQAAETAGTKTTDFKKGCDLIQRKRDLYQLVDLLGSADADMAAFDNRAQAYLDKTSDPAFKDLVDLAMAEDPSFANERESYLKNRETEMVGKSEGSIHRSRTELLRMPFRQHIPEDHWPHVLDWSNFNLTELFEIGRKTGEVFVRTHKNRLENSMGKPLAPEPQKELEAAE</sequence>
<reference evidence="3" key="1">
    <citation type="submission" date="2020-12" db="EMBL/GenBank/DDBJ databases">
        <title>Oil enriched cultivation method for isolating marine PHA-producing bacteria.</title>
        <authorList>
            <person name="Zheng W."/>
            <person name="Yu S."/>
            <person name="Huang Y."/>
        </authorList>
    </citation>
    <scope>NUCLEOTIDE SEQUENCE</scope>
    <source>
        <strain evidence="3">SY-2-12</strain>
    </source>
</reference>
<evidence type="ECO:0000259" key="2">
    <source>
        <dbReference type="Pfam" id="PF01734"/>
    </source>
</evidence>
<proteinExistence type="predicted"/>
<name>A0A939ECV9_9HYPH</name>
<protein>
    <submittedName>
        <fullName evidence="3">Patatin-like phospholipase family protein</fullName>
    </submittedName>
</protein>
<dbReference type="EMBL" id="JAEKJZ010000001">
    <property type="protein sequence ID" value="MBN9670877.1"/>
    <property type="molecule type" value="Genomic_DNA"/>
</dbReference>
<dbReference type="Proteomes" id="UP000664096">
    <property type="component" value="Unassembled WGS sequence"/>
</dbReference>
<evidence type="ECO:0000313" key="4">
    <source>
        <dbReference type="Proteomes" id="UP000664096"/>
    </source>
</evidence>
<comment type="caution">
    <text evidence="3">The sequence shown here is derived from an EMBL/GenBank/DDBJ whole genome shotgun (WGS) entry which is preliminary data.</text>
</comment>
<accession>A0A939ECV9</accession>
<gene>
    <name evidence="3" type="ORF">JF539_11070</name>
</gene>
<dbReference type="GO" id="GO:0006629">
    <property type="term" value="P:lipid metabolic process"/>
    <property type="evidence" value="ECO:0007669"/>
    <property type="project" value="UniProtKB-KW"/>
</dbReference>
<evidence type="ECO:0000256" key="1">
    <source>
        <dbReference type="ARBA" id="ARBA00023098"/>
    </source>
</evidence>